<evidence type="ECO:0000313" key="2">
    <source>
        <dbReference type="Proteomes" id="UP000236497"/>
    </source>
</evidence>
<dbReference type="AlphaFoldDB" id="A0A0H5SHW8"/>
<gene>
    <name evidence="1" type="ORF">HHT355_1888</name>
</gene>
<name>A0A0H5SHW8_HERHM</name>
<organism evidence="1 2">
    <name type="scientific">Herbinix hemicellulosilytica</name>
    <dbReference type="NCBI Taxonomy" id="1564487"/>
    <lineage>
        <taxon>Bacteria</taxon>
        <taxon>Bacillati</taxon>
        <taxon>Bacillota</taxon>
        <taxon>Clostridia</taxon>
        <taxon>Lachnospirales</taxon>
        <taxon>Lachnospiraceae</taxon>
        <taxon>Herbinix</taxon>
    </lineage>
</organism>
<accession>A0A0H5SHW8</accession>
<dbReference type="Proteomes" id="UP000236497">
    <property type="component" value="Unassembled WGS sequence"/>
</dbReference>
<keyword evidence="2" id="KW-1185">Reference proteome</keyword>
<protein>
    <submittedName>
        <fullName evidence="1">Uncharacterized protein</fullName>
    </submittedName>
</protein>
<dbReference type="RefSeq" id="WP_103203187.1">
    <property type="nucleotide sequence ID" value="NZ_CVTD020000019.1"/>
</dbReference>
<reference evidence="1 2" key="1">
    <citation type="submission" date="2015-06" db="EMBL/GenBank/DDBJ databases">
        <authorList>
            <person name="Wibberg Daniel"/>
        </authorList>
    </citation>
    <scope>NUCLEOTIDE SEQUENCE [LARGE SCALE GENOMIC DNA]</scope>
    <source>
        <strain evidence="1 2">T3/55T</strain>
    </source>
</reference>
<sequence>MIFHLEMQVYVNKYGDLCDRDSFYSDVYTSYEIAYEKGIQELNRRIIELKEADAHYYDETVDTFIKEMINYKFVIHELIILEEQEELINKMMKLCFKTKVEVSKDTNLYELCRKHSSSIDYKFDYLGNIIERVEFRGMGYFRMPSDYEEDAGIRFTVGDVVRVVKELSCYQDDVKYFVVADVPGRLRDAENIFMWENVYALDFVIIEEGKILKTYDTFFEHQIEKVEDETICRQLKKLISEAEYKYNL</sequence>
<dbReference type="OrthoDB" id="9999919at2"/>
<evidence type="ECO:0000313" key="1">
    <source>
        <dbReference type="EMBL" id="CRZ35087.1"/>
    </source>
</evidence>
<proteinExistence type="predicted"/>
<dbReference type="EMBL" id="CVTD020000019">
    <property type="protein sequence ID" value="CRZ35087.1"/>
    <property type="molecule type" value="Genomic_DNA"/>
</dbReference>